<dbReference type="InterPro" id="IPR029063">
    <property type="entry name" value="SAM-dependent_MTases_sf"/>
</dbReference>
<accession>D2EG51</accession>
<proteinExistence type="predicted"/>
<dbReference type="Gene3D" id="3.40.50.150">
    <property type="entry name" value="Vaccinia Virus protein VP39"/>
    <property type="match status" value="1"/>
</dbReference>
<dbReference type="Proteomes" id="UP000009375">
    <property type="component" value="Unassembled WGS sequence"/>
</dbReference>
<evidence type="ECO:0000313" key="2">
    <source>
        <dbReference type="Proteomes" id="UP000009375"/>
    </source>
</evidence>
<dbReference type="AlphaFoldDB" id="D2EG51"/>
<feature type="non-terminal residue" evidence="1">
    <location>
        <position position="1"/>
    </location>
</feature>
<evidence type="ECO:0000313" key="1">
    <source>
        <dbReference type="EMBL" id="EEZ92668.1"/>
    </source>
</evidence>
<reference evidence="1 2" key="1">
    <citation type="journal article" date="2010" name="Proc. Natl. Acad. Sci. U.S.A.">
        <title>Enigmatic, ultrasmall, uncultivated Archaea.</title>
        <authorList>
            <person name="Baker B.J."/>
            <person name="Comolli L.R."/>
            <person name="Dick G.J."/>
            <person name="Hauser L.J."/>
            <person name="Hyatt D."/>
            <person name="Dill B.D."/>
            <person name="Land M.L."/>
            <person name="Verberkmoes N.C."/>
            <person name="Hettich R.L."/>
            <person name="Banfield J.F."/>
        </authorList>
    </citation>
    <scope>NUCLEOTIDE SEQUENCE [LARGE SCALE GENOMIC DNA]</scope>
</reference>
<dbReference type="EMBL" id="GG730060">
    <property type="protein sequence ID" value="EEZ92668.1"/>
    <property type="molecule type" value="Genomic_DNA"/>
</dbReference>
<dbReference type="Pfam" id="PF13578">
    <property type="entry name" value="Methyltransf_24"/>
    <property type="match status" value="1"/>
</dbReference>
<organism evidence="1 2">
    <name type="scientific">Candidatus Parvarchaeum acidiphilum ARMAN-4</name>
    <dbReference type="NCBI Taxonomy" id="662760"/>
    <lineage>
        <taxon>Archaea</taxon>
        <taxon>Candidatus Parvarchaeota</taxon>
        <taxon>Candidatus Parvarchaeum</taxon>
    </lineage>
</organism>
<sequence>IVETGVANGHSTFIILKALEKNDYGTLTSIDISQKAGVLIDSDMKKNWNLVVIKPNAKSIRRFFEKFDRNIDIFIHDSNHSFFWQSLEYSLALPHMSGHSILLSDDIDTSYAFYNFCVRQNGVAFILYDNRKLFGLLKI</sequence>
<evidence type="ECO:0008006" key="3">
    <source>
        <dbReference type="Google" id="ProtNLM"/>
    </source>
</evidence>
<dbReference type="SUPFAM" id="SSF53335">
    <property type="entry name" value="S-adenosyl-L-methionine-dependent methyltransferases"/>
    <property type="match status" value="1"/>
</dbReference>
<protein>
    <recommendedName>
        <fullName evidence="3">Class I SAM-dependent methyltransferase</fullName>
    </recommendedName>
</protein>
<gene>
    <name evidence="1" type="ORF">BJBARM4_0735</name>
</gene>
<name>D2EG51_PARA4</name>